<protein>
    <submittedName>
        <fullName evidence="1">Uncharacterized protein</fullName>
    </submittedName>
</protein>
<dbReference type="EMBL" id="BMHQ01000001">
    <property type="protein sequence ID" value="GGE03788.1"/>
    <property type="molecule type" value="Genomic_DNA"/>
</dbReference>
<reference evidence="1" key="1">
    <citation type="journal article" date="2014" name="Int. J. Syst. Evol. Microbiol.">
        <title>Complete genome sequence of Corynebacterium casei LMG S-19264T (=DSM 44701T), isolated from a smear-ripened cheese.</title>
        <authorList>
            <consortium name="US DOE Joint Genome Institute (JGI-PGF)"/>
            <person name="Walter F."/>
            <person name="Albersmeier A."/>
            <person name="Kalinowski J."/>
            <person name="Ruckert C."/>
        </authorList>
    </citation>
    <scope>NUCLEOTIDE SEQUENCE</scope>
    <source>
        <strain evidence="1">CGMCC 1.15179</strain>
    </source>
</reference>
<sequence>MDRVRLAEGQFHHVFGIRMVIVSVGEEYVTYQWRDGDLLHIYGQTKTCQRQTLERVLNRQP</sequence>
<comment type="caution">
    <text evidence="1">The sequence shown here is derived from an EMBL/GenBank/DDBJ whole genome shotgun (WGS) entry which is preliminary data.</text>
</comment>
<dbReference type="Proteomes" id="UP000625210">
    <property type="component" value="Unassembled WGS sequence"/>
</dbReference>
<organism evidence="1 2">
    <name type="scientific">Marinithermofilum abyssi</name>
    <dbReference type="NCBI Taxonomy" id="1571185"/>
    <lineage>
        <taxon>Bacteria</taxon>
        <taxon>Bacillati</taxon>
        <taxon>Bacillota</taxon>
        <taxon>Bacilli</taxon>
        <taxon>Bacillales</taxon>
        <taxon>Thermoactinomycetaceae</taxon>
        <taxon>Marinithermofilum</taxon>
    </lineage>
</organism>
<accession>A0A8J2VC87</accession>
<gene>
    <name evidence="1" type="ORF">GCM10011571_00870</name>
</gene>
<proteinExistence type="predicted"/>
<evidence type="ECO:0000313" key="1">
    <source>
        <dbReference type="EMBL" id="GGE03788.1"/>
    </source>
</evidence>
<dbReference type="AlphaFoldDB" id="A0A8J2VC87"/>
<evidence type="ECO:0000313" key="2">
    <source>
        <dbReference type="Proteomes" id="UP000625210"/>
    </source>
</evidence>
<reference evidence="1" key="2">
    <citation type="submission" date="2020-09" db="EMBL/GenBank/DDBJ databases">
        <authorList>
            <person name="Sun Q."/>
            <person name="Zhou Y."/>
        </authorList>
    </citation>
    <scope>NUCLEOTIDE SEQUENCE</scope>
    <source>
        <strain evidence="1">CGMCC 1.15179</strain>
    </source>
</reference>
<keyword evidence="2" id="KW-1185">Reference proteome</keyword>
<dbReference type="RefSeq" id="WP_188645967.1">
    <property type="nucleotide sequence ID" value="NZ_BMHQ01000001.1"/>
</dbReference>
<name>A0A8J2VC87_9BACL</name>